<dbReference type="InterPro" id="IPR032675">
    <property type="entry name" value="LRR_dom_sf"/>
</dbReference>
<dbReference type="OMA" id="YDWDFGC"/>
<dbReference type="OrthoDB" id="5801116at2759"/>
<organism evidence="3">
    <name type="scientific">Caenorhabditis brenneri</name>
    <name type="common">Nematode worm</name>
    <dbReference type="NCBI Taxonomy" id="135651"/>
    <lineage>
        <taxon>Eukaryota</taxon>
        <taxon>Metazoa</taxon>
        <taxon>Ecdysozoa</taxon>
        <taxon>Nematoda</taxon>
        <taxon>Chromadorea</taxon>
        <taxon>Rhabditida</taxon>
        <taxon>Rhabditina</taxon>
        <taxon>Rhabditomorpha</taxon>
        <taxon>Rhabditoidea</taxon>
        <taxon>Rhabditidae</taxon>
        <taxon>Peloderinae</taxon>
        <taxon>Caenorhabditis</taxon>
    </lineage>
</organism>
<sequence length="360" mass="40952">MLIDINALLIEFIYGHNLLNFRMNITDMPDDVLIRLLNTASPTDVTRTKRTCKRFNRIVNTYNLGKPLVKEFCVESRIAPGMPTKIGRLRLGAMMTTPKRRTVVTMRREKGIKTTERLEDPSCSNANQSANLFVQENLKKIELQEKISFDGVTLDEDFYKMLISQKNGLEHVTTISLSLCHIRLSWIQFTDLLSRMTVKHLYIDFCTFDPSLISDKVLMSLPLLETIQIQSRYPCFLNELSDQTLIHWATNSAVPKTIQLRNGCASRITVEGIKMMIMRALSTPTASQPSSKFDWDFGLLLEPTQTDSALLSLILCPGFEVKIADDFRSRRINLSHQNFALQFFIPAPFPVEPISAAMPA</sequence>
<dbReference type="FunCoup" id="G0MTL7">
    <property type="interactions" value="221"/>
</dbReference>
<dbReference type="eggNOG" id="ENOG502SB44">
    <property type="taxonomic scope" value="Eukaryota"/>
</dbReference>
<accession>G0MTL7</accession>
<dbReference type="CDD" id="cd09917">
    <property type="entry name" value="F-box_SF"/>
    <property type="match status" value="1"/>
</dbReference>
<dbReference type="Pfam" id="PF00646">
    <property type="entry name" value="F-box"/>
    <property type="match status" value="1"/>
</dbReference>
<dbReference type="SUPFAM" id="SSF81383">
    <property type="entry name" value="F-box domain"/>
    <property type="match status" value="1"/>
</dbReference>
<dbReference type="AlphaFoldDB" id="G0MTL7"/>
<evidence type="ECO:0000313" key="3">
    <source>
        <dbReference type="Proteomes" id="UP000008068"/>
    </source>
</evidence>
<dbReference type="InterPro" id="IPR036047">
    <property type="entry name" value="F-box-like_dom_sf"/>
</dbReference>
<dbReference type="STRING" id="135651.G0MTL7"/>
<feature type="domain" description="F-box" evidence="1">
    <location>
        <begin position="22"/>
        <end position="68"/>
    </location>
</feature>
<dbReference type="HOGENOM" id="CLU_070906_0_0_1"/>
<dbReference type="EMBL" id="GL379811">
    <property type="protein sequence ID" value="EGT43780.1"/>
    <property type="molecule type" value="Genomic_DNA"/>
</dbReference>
<dbReference type="Proteomes" id="UP000008068">
    <property type="component" value="Unassembled WGS sequence"/>
</dbReference>
<dbReference type="InterPro" id="IPR001810">
    <property type="entry name" value="F-box_dom"/>
</dbReference>
<dbReference type="InParanoid" id="G0MTL7"/>
<dbReference type="PROSITE" id="PS50181">
    <property type="entry name" value="FBOX"/>
    <property type="match status" value="1"/>
</dbReference>
<name>G0MTL7_CAEBE</name>
<keyword evidence="3" id="KW-1185">Reference proteome</keyword>
<protein>
    <recommendedName>
        <fullName evidence="1">F-box domain-containing protein</fullName>
    </recommendedName>
</protein>
<gene>
    <name evidence="2" type="ORF">CAEBREN_11670</name>
</gene>
<reference evidence="3" key="1">
    <citation type="submission" date="2011-07" db="EMBL/GenBank/DDBJ databases">
        <authorList>
            <consortium name="Caenorhabditis brenneri Sequencing and Analysis Consortium"/>
            <person name="Wilson R.K."/>
        </authorList>
    </citation>
    <scope>NUCLEOTIDE SEQUENCE [LARGE SCALE GENOMIC DNA]</scope>
    <source>
        <strain evidence="3">PB2801</strain>
    </source>
</reference>
<evidence type="ECO:0000313" key="2">
    <source>
        <dbReference type="EMBL" id="EGT43780.1"/>
    </source>
</evidence>
<proteinExistence type="predicted"/>
<dbReference type="Gene3D" id="3.80.10.10">
    <property type="entry name" value="Ribonuclease Inhibitor"/>
    <property type="match status" value="1"/>
</dbReference>
<evidence type="ECO:0000259" key="1">
    <source>
        <dbReference type="PROSITE" id="PS50181"/>
    </source>
</evidence>